<feature type="compositionally biased region" description="Polar residues" evidence="1">
    <location>
        <begin position="266"/>
        <end position="276"/>
    </location>
</feature>
<protein>
    <submittedName>
        <fullName evidence="2">Uncharacterized protein</fullName>
    </submittedName>
</protein>
<sequence>MWHPHTVTTWNGDSGHTFNGGQINLRNTGGSFIQIYAGTDQVENVNRHRFEAAAYESVSIAFANSTNNIADAKSLLEKYGPVERFSYKTTSDGKKSGFGMHPMILRTFAKVVMSDAFNPDASHAEELLESIYAVRCALYLKTGETDSRNKAEILAPYRSALKKRDEKPTWWPELFKEAYKYVEKRQVSVAMGDDSDEESVKGNDSDLEGASKYVEKRQVSVAMGDDSDEESVKSNDNSDLKEAYKYVEKRQVSVAMGDDSDEESVEGNNDNGLEDK</sequence>
<evidence type="ECO:0000256" key="1">
    <source>
        <dbReference type="SAM" id="MobiDB-lite"/>
    </source>
</evidence>
<gene>
    <name evidence="2" type="ORF">BT96DRAFT_975920</name>
</gene>
<feature type="compositionally biased region" description="Basic and acidic residues" evidence="1">
    <location>
        <begin position="230"/>
        <end position="251"/>
    </location>
</feature>
<dbReference type="Proteomes" id="UP000799118">
    <property type="component" value="Unassembled WGS sequence"/>
</dbReference>
<evidence type="ECO:0000313" key="2">
    <source>
        <dbReference type="EMBL" id="KAE9399401.1"/>
    </source>
</evidence>
<reference evidence="2" key="1">
    <citation type="journal article" date="2019" name="Environ. Microbiol.">
        <title>Fungal ecological strategies reflected in gene transcription - a case study of two litter decomposers.</title>
        <authorList>
            <person name="Barbi F."/>
            <person name="Kohler A."/>
            <person name="Barry K."/>
            <person name="Baskaran P."/>
            <person name="Daum C."/>
            <person name="Fauchery L."/>
            <person name="Ihrmark K."/>
            <person name="Kuo A."/>
            <person name="LaButti K."/>
            <person name="Lipzen A."/>
            <person name="Morin E."/>
            <person name="Grigoriev I.V."/>
            <person name="Henrissat B."/>
            <person name="Lindahl B."/>
            <person name="Martin F."/>
        </authorList>
    </citation>
    <scope>NUCLEOTIDE SEQUENCE</scope>
    <source>
        <strain evidence="2">JB14</strain>
    </source>
</reference>
<name>A0A6A4HP26_9AGAR</name>
<feature type="region of interest" description="Disordered" evidence="1">
    <location>
        <begin position="190"/>
        <end position="276"/>
    </location>
</feature>
<dbReference type="EMBL" id="ML769470">
    <property type="protein sequence ID" value="KAE9399401.1"/>
    <property type="molecule type" value="Genomic_DNA"/>
</dbReference>
<keyword evidence="3" id="KW-1185">Reference proteome</keyword>
<organism evidence="2 3">
    <name type="scientific">Gymnopus androsaceus JB14</name>
    <dbReference type="NCBI Taxonomy" id="1447944"/>
    <lineage>
        <taxon>Eukaryota</taxon>
        <taxon>Fungi</taxon>
        <taxon>Dikarya</taxon>
        <taxon>Basidiomycota</taxon>
        <taxon>Agaricomycotina</taxon>
        <taxon>Agaricomycetes</taxon>
        <taxon>Agaricomycetidae</taxon>
        <taxon>Agaricales</taxon>
        <taxon>Marasmiineae</taxon>
        <taxon>Omphalotaceae</taxon>
        <taxon>Gymnopus</taxon>
    </lineage>
</organism>
<proteinExistence type="predicted"/>
<accession>A0A6A4HP26</accession>
<dbReference type="AlphaFoldDB" id="A0A6A4HP26"/>
<evidence type="ECO:0000313" key="3">
    <source>
        <dbReference type="Proteomes" id="UP000799118"/>
    </source>
</evidence>